<dbReference type="Proteomes" id="UP000198945">
    <property type="component" value="Unassembled WGS sequence"/>
</dbReference>
<sequence>MQLKIKKFNELSNLELYKIIEARVNIFVVEQNCPYKECDNKDQNSFHLYYEKDNEIITYLRIIPAGISYPEISIGRVLVKPEYRKKGLAKKMMEKAISFIKENSDSKIIKISAQEYVLSLYQNLGFKIVSDRYLEDNIPHYKMIYKL</sequence>
<dbReference type="Gene3D" id="3.40.630.30">
    <property type="match status" value="1"/>
</dbReference>
<reference evidence="5 9" key="3">
    <citation type="submission" date="2019-03" db="EMBL/GenBank/DDBJ databases">
        <title>Deep subsurface shale carbon reservoir microbial communities from Ohio and West Virginia, USA.</title>
        <authorList>
            <person name="Wrighton K."/>
        </authorList>
    </citation>
    <scope>NUCLEOTIDE SEQUENCE [LARGE SCALE GENOMIC DNA]</scope>
    <source>
        <strain evidence="5 9">UTICA-S4D12</strain>
    </source>
</reference>
<evidence type="ECO:0000313" key="5">
    <source>
        <dbReference type="EMBL" id="TDS32370.1"/>
    </source>
</evidence>
<dbReference type="Proteomes" id="UP000199519">
    <property type="component" value="Unassembled WGS sequence"/>
</dbReference>
<evidence type="ECO:0000313" key="9">
    <source>
        <dbReference type="Proteomes" id="UP000295758"/>
    </source>
</evidence>
<gene>
    <name evidence="5" type="ORF">BY453_10744</name>
    <name evidence="2" type="ORF">SAMN04488598_11928</name>
    <name evidence="4" type="ORF">SAMN04515652_11816</name>
    <name evidence="3" type="ORF">SAMN04515654_11210</name>
</gene>
<reference evidence="3 7" key="1">
    <citation type="submission" date="2016-10" db="EMBL/GenBank/DDBJ databases">
        <authorList>
            <person name="de Groot N.N."/>
        </authorList>
    </citation>
    <scope>NUCLEOTIDE SEQUENCE [LARGE SCALE GENOMIC DNA]</scope>
    <source>
        <strain evidence="3 7">WG7</strain>
    </source>
</reference>
<dbReference type="Pfam" id="PF13673">
    <property type="entry name" value="Acetyltransf_10"/>
    <property type="match status" value="1"/>
</dbReference>
<organism evidence="5 9">
    <name type="scientific">Halanaerobium congolense</name>
    <dbReference type="NCBI Taxonomy" id="54121"/>
    <lineage>
        <taxon>Bacteria</taxon>
        <taxon>Bacillati</taxon>
        <taxon>Bacillota</taxon>
        <taxon>Clostridia</taxon>
        <taxon>Halanaerobiales</taxon>
        <taxon>Halanaerobiaceae</taxon>
        <taxon>Halanaerobium</taxon>
    </lineage>
</organism>
<dbReference type="EMBL" id="FOHG01000018">
    <property type="protein sequence ID" value="SET02763.1"/>
    <property type="molecule type" value="Genomic_DNA"/>
</dbReference>
<feature type="domain" description="N-acetyltransferase" evidence="1">
    <location>
        <begin position="3"/>
        <end position="147"/>
    </location>
</feature>
<dbReference type="CDD" id="cd04301">
    <property type="entry name" value="NAT_SF"/>
    <property type="match status" value="1"/>
</dbReference>
<dbReference type="InterPro" id="IPR016181">
    <property type="entry name" value="Acyl_CoA_acyltransferase"/>
</dbReference>
<keyword evidence="8" id="KW-1185">Reference proteome</keyword>
<evidence type="ECO:0000313" key="6">
    <source>
        <dbReference type="Proteomes" id="UP000198612"/>
    </source>
</evidence>
<evidence type="ECO:0000313" key="4">
    <source>
        <dbReference type="EMBL" id="SET02763.1"/>
    </source>
</evidence>
<dbReference type="Proteomes" id="UP000295758">
    <property type="component" value="Unassembled WGS sequence"/>
</dbReference>
<accession>A0A1G7N1Y2</accession>
<dbReference type="RefSeq" id="WP_089716863.1">
    <property type="nucleotide sequence ID" value="NZ_FNBJ01000019.1"/>
</dbReference>
<dbReference type="EMBL" id="FNBJ01000019">
    <property type="protein sequence ID" value="SDF67330.1"/>
    <property type="molecule type" value="Genomic_DNA"/>
</dbReference>
<dbReference type="PROSITE" id="PS51186">
    <property type="entry name" value="GNAT"/>
    <property type="match status" value="1"/>
</dbReference>
<reference evidence="6 8" key="2">
    <citation type="submission" date="2016-10" db="EMBL/GenBank/DDBJ databases">
        <authorList>
            <person name="Varghese N."/>
            <person name="Submissions S."/>
        </authorList>
    </citation>
    <scope>NUCLEOTIDE SEQUENCE [LARGE SCALE GENOMIC DNA]</scope>
    <source>
        <strain evidence="2 8">WG2</strain>
        <strain evidence="4 6">WG5</strain>
    </source>
</reference>
<evidence type="ECO:0000313" key="7">
    <source>
        <dbReference type="Proteomes" id="UP000198945"/>
    </source>
</evidence>
<dbReference type="InterPro" id="IPR000182">
    <property type="entry name" value="GNAT_dom"/>
</dbReference>
<dbReference type="SUPFAM" id="SSF55729">
    <property type="entry name" value="Acyl-CoA N-acyltransferases (Nat)"/>
    <property type="match status" value="1"/>
</dbReference>
<dbReference type="EMBL" id="SOAA01000007">
    <property type="protein sequence ID" value="TDS32370.1"/>
    <property type="molecule type" value="Genomic_DNA"/>
</dbReference>
<dbReference type="Proteomes" id="UP000198612">
    <property type="component" value="Unassembled WGS sequence"/>
</dbReference>
<evidence type="ECO:0000313" key="3">
    <source>
        <dbReference type="EMBL" id="SDI69698.1"/>
    </source>
</evidence>
<evidence type="ECO:0000313" key="2">
    <source>
        <dbReference type="EMBL" id="SDF67330.1"/>
    </source>
</evidence>
<dbReference type="GO" id="GO:0016747">
    <property type="term" value="F:acyltransferase activity, transferring groups other than amino-acyl groups"/>
    <property type="evidence" value="ECO:0007669"/>
    <property type="project" value="InterPro"/>
</dbReference>
<evidence type="ECO:0000259" key="1">
    <source>
        <dbReference type="PROSITE" id="PS51186"/>
    </source>
</evidence>
<proteinExistence type="predicted"/>
<dbReference type="AlphaFoldDB" id="A0A1G7N1Y2"/>
<dbReference type="EMBL" id="FNEH01000012">
    <property type="protein sequence ID" value="SDI69698.1"/>
    <property type="molecule type" value="Genomic_DNA"/>
</dbReference>
<protein>
    <submittedName>
        <fullName evidence="5">ElaA protein</fullName>
    </submittedName>
</protein>
<name>A0A1G7N1Y2_9FIRM</name>
<evidence type="ECO:0000313" key="8">
    <source>
        <dbReference type="Proteomes" id="UP000199519"/>
    </source>
</evidence>